<dbReference type="OrthoDB" id="5333578at2759"/>
<keyword evidence="5" id="KW-0472">Membrane</keyword>
<evidence type="ECO:0000256" key="5">
    <source>
        <dbReference type="ARBA" id="ARBA00023136"/>
    </source>
</evidence>
<sequence length="210" mass="21871">MFKILATALSFFSLVSAHFRLEYPEWRGDSFAGNRSQWNFPCAGVPETNDTSNRTQWTSTGGSIRIHASHPWALTYVNLGLGTNVSSFNISLVNKFNQTGNGTFCLKEAGKEALAAGLAKAGLDANSVSGQQGTLQVIQISSTGASLFNCADITLNSSAPLLEDSECANTTGVAGVPIENQGEAASGAPSGIRPTLIGAVITLGIAVAFL</sequence>
<dbReference type="CDD" id="cd21176">
    <property type="entry name" value="LPMO_auxiliary-like"/>
    <property type="match status" value="1"/>
</dbReference>
<evidence type="ECO:0000256" key="2">
    <source>
        <dbReference type="ARBA" id="ARBA00022475"/>
    </source>
</evidence>
<dbReference type="GO" id="GO:0098552">
    <property type="term" value="C:side of membrane"/>
    <property type="evidence" value="ECO:0007669"/>
    <property type="project" value="UniProtKB-KW"/>
</dbReference>
<dbReference type="Pfam" id="PF20238">
    <property type="entry name" value="BIM1-like_dom"/>
    <property type="match status" value="1"/>
</dbReference>
<gene>
    <name evidence="10" type="ORF">EJ04DRAFT_512519</name>
</gene>
<evidence type="ECO:0000313" key="11">
    <source>
        <dbReference type="Proteomes" id="UP000799444"/>
    </source>
</evidence>
<evidence type="ECO:0000256" key="8">
    <source>
        <dbReference type="SAM" id="SignalP"/>
    </source>
</evidence>
<evidence type="ECO:0000256" key="1">
    <source>
        <dbReference type="ARBA" id="ARBA00004609"/>
    </source>
</evidence>
<reference evidence="10" key="1">
    <citation type="journal article" date="2020" name="Stud. Mycol.">
        <title>101 Dothideomycetes genomes: a test case for predicting lifestyles and emergence of pathogens.</title>
        <authorList>
            <person name="Haridas S."/>
            <person name="Albert R."/>
            <person name="Binder M."/>
            <person name="Bloem J."/>
            <person name="Labutti K."/>
            <person name="Salamov A."/>
            <person name="Andreopoulos B."/>
            <person name="Baker S."/>
            <person name="Barry K."/>
            <person name="Bills G."/>
            <person name="Bluhm B."/>
            <person name="Cannon C."/>
            <person name="Castanera R."/>
            <person name="Culley D."/>
            <person name="Daum C."/>
            <person name="Ezra D."/>
            <person name="Gonzalez J."/>
            <person name="Henrissat B."/>
            <person name="Kuo A."/>
            <person name="Liang C."/>
            <person name="Lipzen A."/>
            <person name="Lutzoni F."/>
            <person name="Magnuson J."/>
            <person name="Mondo S."/>
            <person name="Nolan M."/>
            <person name="Ohm R."/>
            <person name="Pangilinan J."/>
            <person name="Park H.-J."/>
            <person name="Ramirez L."/>
            <person name="Alfaro M."/>
            <person name="Sun H."/>
            <person name="Tritt A."/>
            <person name="Yoshinaga Y."/>
            <person name="Zwiers L.-H."/>
            <person name="Turgeon B."/>
            <person name="Goodwin S."/>
            <person name="Spatafora J."/>
            <person name="Crous P."/>
            <person name="Grigoriev I."/>
        </authorList>
    </citation>
    <scope>NUCLEOTIDE SEQUENCE</scope>
    <source>
        <strain evidence="10">CBS 125425</strain>
    </source>
</reference>
<comment type="caution">
    <text evidence="10">The sequence shown here is derived from an EMBL/GenBank/DDBJ whole genome shotgun (WGS) entry which is preliminary data.</text>
</comment>
<comment type="subcellular location">
    <subcellularLocation>
        <location evidence="1">Cell membrane</location>
        <topology evidence="1">Lipid-anchor</topology>
        <topology evidence="1">GPI-anchor</topology>
    </subcellularLocation>
</comment>
<name>A0A9P4QV14_9PLEO</name>
<dbReference type="PANTHER" id="PTHR34992">
    <property type="entry name" value="HYPHAL ANASTAMOSIS-7 PROTEIN"/>
    <property type="match status" value="1"/>
</dbReference>
<dbReference type="InterPro" id="IPR046530">
    <property type="entry name" value="BIM1-like_dom"/>
</dbReference>
<protein>
    <recommendedName>
        <fullName evidence="9">Copper acquisition factor BIM1-like domain-containing protein</fullName>
    </recommendedName>
</protein>
<keyword evidence="2" id="KW-1003">Cell membrane</keyword>
<organism evidence="10 11">
    <name type="scientific">Polyplosphaeria fusca</name>
    <dbReference type="NCBI Taxonomy" id="682080"/>
    <lineage>
        <taxon>Eukaryota</taxon>
        <taxon>Fungi</taxon>
        <taxon>Dikarya</taxon>
        <taxon>Ascomycota</taxon>
        <taxon>Pezizomycotina</taxon>
        <taxon>Dothideomycetes</taxon>
        <taxon>Pleosporomycetidae</taxon>
        <taxon>Pleosporales</taxon>
        <taxon>Tetraplosphaeriaceae</taxon>
        <taxon>Polyplosphaeria</taxon>
    </lineage>
</organism>
<feature type="signal peptide" evidence="8">
    <location>
        <begin position="1"/>
        <end position="17"/>
    </location>
</feature>
<dbReference type="PANTHER" id="PTHR34992:SF2">
    <property type="entry name" value="COPPER ACQUISITION FACTOR BIM1-LIKE DOMAIN-CONTAINING PROTEIN"/>
    <property type="match status" value="1"/>
</dbReference>
<keyword evidence="4 8" id="KW-0732">Signal</keyword>
<evidence type="ECO:0000259" key="9">
    <source>
        <dbReference type="Pfam" id="PF20238"/>
    </source>
</evidence>
<dbReference type="Proteomes" id="UP000799444">
    <property type="component" value="Unassembled WGS sequence"/>
</dbReference>
<evidence type="ECO:0000256" key="6">
    <source>
        <dbReference type="ARBA" id="ARBA00023180"/>
    </source>
</evidence>
<keyword evidence="3" id="KW-0336">GPI-anchor</keyword>
<evidence type="ECO:0000256" key="3">
    <source>
        <dbReference type="ARBA" id="ARBA00022622"/>
    </source>
</evidence>
<dbReference type="EMBL" id="ML996148">
    <property type="protein sequence ID" value="KAF2734403.1"/>
    <property type="molecule type" value="Genomic_DNA"/>
</dbReference>
<evidence type="ECO:0000256" key="4">
    <source>
        <dbReference type="ARBA" id="ARBA00022729"/>
    </source>
</evidence>
<keyword evidence="6" id="KW-0325">Glycoprotein</keyword>
<proteinExistence type="predicted"/>
<evidence type="ECO:0000313" key="10">
    <source>
        <dbReference type="EMBL" id="KAF2734403.1"/>
    </source>
</evidence>
<dbReference type="AlphaFoldDB" id="A0A9P4QV14"/>
<dbReference type="GO" id="GO:0005886">
    <property type="term" value="C:plasma membrane"/>
    <property type="evidence" value="ECO:0007669"/>
    <property type="project" value="UniProtKB-SubCell"/>
</dbReference>
<evidence type="ECO:0000256" key="7">
    <source>
        <dbReference type="ARBA" id="ARBA00023288"/>
    </source>
</evidence>
<accession>A0A9P4QV14</accession>
<feature type="chain" id="PRO_5040311888" description="Copper acquisition factor BIM1-like domain-containing protein" evidence="8">
    <location>
        <begin position="18"/>
        <end position="210"/>
    </location>
</feature>
<keyword evidence="7" id="KW-0449">Lipoprotein</keyword>
<feature type="domain" description="Copper acquisition factor BIM1-like" evidence="9">
    <location>
        <begin position="16"/>
        <end position="172"/>
    </location>
</feature>
<keyword evidence="11" id="KW-1185">Reference proteome</keyword>
<dbReference type="InterPro" id="IPR046936">
    <property type="entry name" value="BIM1-like"/>
</dbReference>